<keyword evidence="5" id="KW-0934">Plastid</keyword>
<evidence type="ECO:0000259" key="17">
    <source>
        <dbReference type="Pfam" id="PF01926"/>
    </source>
</evidence>
<evidence type="ECO:0000256" key="2">
    <source>
        <dbReference type="ARBA" id="ARBA00004167"/>
    </source>
</evidence>
<dbReference type="KEGG" id="aqu:109587196"/>
<keyword evidence="3" id="KW-0813">Transport</keyword>
<feature type="region of interest" description="Disordered" evidence="15">
    <location>
        <begin position="1"/>
        <end position="51"/>
    </location>
</feature>
<dbReference type="GO" id="GO:0005525">
    <property type="term" value="F:GTP binding"/>
    <property type="evidence" value="ECO:0007669"/>
    <property type="project" value="InterPro"/>
</dbReference>
<evidence type="ECO:0000313" key="19">
    <source>
        <dbReference type="Proteomes" id="UP000007879"/>
    </source>
</evidence>
<evidence type="ECO:0000256" key="5">
    <source>
        <dbReference type="ARBA" id="ARBA00022640"/>
    </source>
</evidence>
<dbReference type="GO" id="GO:0015031">
    <property type="term" value="P:protein transport"/>
    <property type="evidence" value="ECO:0007669"/>
    <property type="project" value="UniProtKB-KW"/>
</dbReference>
<evidence type="ECO:0000256" key="4">
    <source>
        <dbReference type="ARBA" id="ARBA00022528"/>
    </source>
</evidence>
<evidence type="ECO:0000256" key="3">
    <source>
        <dbReference type="ARBA" id="ARBA00022448"/>
    </source>
</evidence>
<dbReference type="Proteomes" id="UP000007879">
    <property type="component" value="Unassembled WGS sequence"/>
</dbReference>
<dbReference type="AlphaFoldDB" id="A0A1X7TKZ7"/>
<dbReference type="Gene3D" id="3.40.50.300">
    <property type="entry name" value="P-loop containing nucleotide triphosphate hydrolases"/>
    <property type="match status" value="1"/>
</dbReference>
<dbReference type="InterPro" id="IPR006073">
    <property type="entry name" value="GTP-bd"/>
</dbReference>
<evidence type="ECO:0000256" key="11">
    <source>
        <dbReference type="ARBA" id="ARBA00022927"/>
    </source>
</evidence>
<evidence type="ECO:0000256" key="15">
    <source>
        <dbReference type="SAM" id="MobiDB-lite"/>
    </source>
</evidence>
<evidence type="ECO:0000256" key="14">
    <source>
        <dbReference type="ARBA" id="ARBA00024013"/>
    </source>
</evidence>
<organism evidence="18">
    <name type="scientific">Amphimedon queenslandica</name>
    <name type="common">Sponge</name>
    <dbReference type="NCBI Taxonomy" id="400682"/>
    <lineage>
        <taxon>Eukaryota</taxon>
        <taxon>Metazoa</taxon>
        <taxon>Porifera</taxon>
        <taxon>Demospongiae</taxon>
        <taxon>Heteroscleromorpha</taxon>
        <taxon>Haplosclerida</taxon>
        <taxon>Niphatidae</taxon>
        <taxon>Amphimedon</taxon>
    </lineage>
</organism>
<gene>
    <name evidence="18" type="primary">109587196</name>
</gene>
<evidence type="ECO:0000256" key="13">
    <source>
        <dbReference type="ARBA" id="ARBA00023136"/>
    </source>
</evidence>
<dbReference type="OrthoDB" id="8954335at2759"/>
<keyword evidence="7" id="KW-0479">Metal-binding</keyword>
<feature type="compositionally biased region" description="Basic and acidic residues" evidence="15">
    <location>
        <begin position="24"/>
        <end position="47"/>
    </location>
</feature>
<dbReference type="InterPro" id="IPR045058">
    <property type="entry name" value="GIMA/IAN/Toc"/>
</dbReference>
<evidence type="ECO:0000256" key="16">
    <source>
        <dbReference type="SAM" id="Phobius"/>
    </source>
</evidence>
<reference evidence="19" key="1">
    <citation type="journal article" date="2010" name="Nature">
        <title>The Amphimedon queenslandica genome and the evolution of animal complexity.</title>
        <authorList>
            <person name="Srivastava M."/>
            <person name="Simakov O."/>
            <person name="Chapman J."/>
            <person name="Fahey B."/>
            <person name="Gauthier M.E."/>
            <person name="Mitros T."/>
            <person name="Richards G.S."/>
            <person name="Conaco C."/>
            <person name="Dacre M."/>
            <person name="Hellsten U."/>
            <person name="Larroux C."/>
            <person name="Putnam N.H."/>
            <person name="Stanke M."/>
            <person name="Adamska M."/>
            <person name="Darling A."/>
            <person name="Degnan S.M."/>
            <person name="Oakley T.H."/>
            <person name="Plachetzki D.C."/>
            <person name="Zhai Y."/>
            <person name="Adamski M."/>
            <person name="Calcino A."/>
            <person name="Cummins S.F."/>
            <person name="Goodstein D.M."/>
            <person name="Harris C."/>
            <person name="Jackson D.J."/>
            <person name="Leys S.P."/>
            <person name="Shu S."/>
            <person name="Woodcroft B.J."/>
            <person name="Vervoort M."/>
            <person name="Kosik K.S."/>
            <person name="Manning G."/>
            <person name="Degnan B.M."/>
            <person name="Rokhsar D.S."/>
        </authorList>
    </citation>
    <scope>NUCLEOTIDE SEQUENCE [LARGE SCALE GENOMIC DNA]</scope>
</reference>
<keyword evidence="13 16" id="KW-0472">Membrane</keyword>
<evidence type="ECO:0000256" key="9">
    <source>
        <dbReference type="ARBA" id="ARBA00022805"/>
    </source>
</evidence>
<evidence type="ECO:0000256" key="10">
    <source>
        <dbReference type="ARBA" id="ARBA00022842"/>
    </source>
</evidence>
<dbReference type="GO" id="GO:0016020">
    <property type="term" value="C:membrane"/>
    <property type="evidence" value="ECO:0007669"/>
    <property type="project" value="UniProtKB-SubCell"/>
</dbReference>
<evidence type="ECO:0000313" key="18">
    <source>
        <dbReference type="EnsemblMetazoa" id="Aqu2.1.15557_001"/>
    </source>
</evidence>
<evidence type="ECO:0000256" key="6">
    <source>
        <dbReference type="ARBA" id="ARBA00022692"/>
    </source>
</evidence>
<dbReference type="PANTHER" id="PTHR10903">
    <property type="entry name" value="GTPASE, IMAP FAMILY MEMBER-RELATED"/>
    <property type="match status" value="1"/>
</dbReference>
<reference evidence="18" key="2">
    <citation type="submission" date="2017-05" db="UniProtKB">
        <authorList>
            <consortium name="EnsemblMetazoa"/>
        </authorList>
    </citation>
    <scope>IDENTIFICATION</scope>
</reference>
<dbReference type="GO" id="GO:0046872">
    <property type="term" value="F:metal ion binding"/>
    <property type="evidence" value="ECO:0007669"/>
    <property type="project" value="UniProtKB-KW"/>
</dbReference>
<comment type="cofactor">
    <cofactor evidence="1">
        <name>Mg(2+)</name>
        <dbReference type="ChEBI" id="CHEBI:18420"/>
    </cofactor>
</comment>
<protein>
    <recommendedName>
        <fullName evidence="17">G domain-containing protein</fullName>
    </recommendedName>
</protein>
<keyword evidence="8" id="KW-0378">Hydrolase</keyword>
<dbReference type="GO" id="GO:0016787">
    <property type="term" value="F:hydrolase activity"/>
    <property type="evidence" value="ECO:0007669"/>
    <property type="project" value="UniProtKB-KW"/>
</dbReference>
<keyword evidence="12 16" id="KW-1133">Transmembrane helix</keyword>
<dbReference type="InParanoid" id="A0A1X7TKZ7"/>
<dbReference type="EnsemblMetazoa" id="XM_020003432.1">
    <property type="protein sequence ID" value="XP_019858991.1"/>
    <property type="gene ID" value="LOC109587196"/>
</dbReference>
<feature type="domain" description="G" evidence="17">
    <location>
        <begin position="57"/>
        <end position="133"/>
    </location>
</feature>
<keyword evidence="19" id="KW-1185">Reference proteome</keyword>
<proteinExistence type="predicted"/>
<name>A0A1X7TKZ7_AMPQE</name>
<evidence type="ECO:0000256" key="8">
    <source>
        <dbReference type="ARBA" id="ARBA00022801"/>
    </source>
</evidence>
<dbReference type="PANTHER" id="PTHR10903:SF135">
    <property type="entry name" value="TRANSLOCASE OF CHLOROPLAST 120, CHLOROPLASTIC-RELATED"/>
    <property type="match status" value="1"/>
</dbReference>
<comment type="subcellular location">
    <subcellularLocation>
        <location evidence="2">Membrane</location>
        <topology evidence="2">Single-pass membrane protein</topology>
    </subcellularLocation>
    <subcellularLocation>
        <location evidence="14">Plastid</location>
        <location evidence="14">Chloroplast outer membrane</location>
    </subcellularLocation>
</comment>
<dbReference type="SUPFAM" id="SSF52540">
    <property type="entry name" value="P-loop containing nucleoside triphosphate hydrolases"/>
    <property type="match status" value="1"/>
</dbReference>
<dbReference type="InterPro" id="IPR027417">
    <property type="entry name" value="P-loop_NTPase"/>
</dbReference>
<keyword evidence="4" id="KW-0150">Chloroplast</keyword>
<accession>A0A1X7TKZ7</accession>
<keyword evidence="6 16" id="KW-0812">Transmembrane</keyword>
<dbReference type="EnsemblMetazoa" id="Aqu2.1.15557_001">
    <property type="protein sequence ID" value="Aqu2.1.15557_001"/>
    <property type="gene ID" value="Aqu2.1.15557"/>
</dbReference>
<evidence type="ECO:0000256" key="7">
    <source>
        <dbReference type="ARBA" id="ARBA00022723"/>
    </source>
</evidence>
<keyword evidence="9" id="KW-1002">Plastid outer membrane</keyword>
<dbReference type="Pfam" id="PF01926">
    <property type="entry name" value="MMR_HSR1"/>
    <property type="match status" value="1"/>
</dbReference>
<evidence type="ECO:0000256" key="12">
    <source>
        <dbReference type="ARBA" id="ARBA00022989"/>
    </source>
</evidence>
<keyword evidence="10" id="KW-0460">Magnesium</keyword>
<keyword evidence="11" id="KW-0653">Protein transport</keyword>
<feature type="transmembrane region" description="Helical" evidence="16">
    <location>
        <begin position="293"/>
        <end position="326"/>
    </location>
</feature>
<evidence type="ECO:0000256" key="1">
    <source>
        <dbReference type="ARBA" id="ARBA00001946"/>
    </source>
</evidence>
<sequence>MEDERSQDMSGSILYSLHGNENTDGEKGQASEATAKAEAKAKQDYEASKGQSPQLTMMVIGNTGAGKSTLINSMLGKKKAKISHDIDPTDHNTIEEHTGTVCGTPVVFYDTRGLGDPKLKNKELMNSFKQLMKLPQCSDRFTILICQRFSDKFGDSIVQFAELLAKYFKDDYSIWKNCILVLTRANQYDPDDDESDEEEEEDRRSGISPEELLKLKMDILMKRWATKFQSYLEKYNVPEEIIMNMPVFVAGNKKKLKLPVTDNWIKTIMNHCDSRALHFQSATQMQRQLRETGVFLGGTVGGVVAGVALPIIGIPIGITIGSLIGFKMGERYYHKAVCNKVERKYKEDKVEELKKKK</sequence>